<dbReference type="Proteomes" id="UP000773614">
    <property type="component" value="Unassembled WGS sequence"/>
</dbReference>
<dbReference type="InterPro" id="IPR043130">
    <property type="entry name" value="CDP-OH_PTrfase_TM_dom"/>
</dbReference>
<dbReference type="InterPro" id="IPR050324">
    <property type="entry name" value="CDP-alcohol_PTase-I"/>
</dbReference>
<dbReference type="PANTHER" id="PTHR14269:SF62">
    <property type="entry name" value="CDP-DIACYLGLYCEROL--GLYCEROL-3-PHOSPHATE 3-PHOSPHATIDYLTRANSFERASE 1, CHLOROPLASTIC"/>
    <property type="match status" value="1"/>
</dbReference>
<comment type="pathway">
    <text evidence="2">Phospholipid metabolism; phosphatidylglycerol biosynthesis; phosphatidylglycerol from CDP-diacylglycerol: step 1/2.</text>
</comment>
<evidence type="ECO:0000256" key="6">
    <source>
        <dbReference type="ARBA" id="ARBA00014944"/>
    </source>
</evidence>
<evidence type="ECO:0000256" key="5">
    <source>
        <dbReference type="ARBA" id="ARBA00013170"/>
    </source>
</evidence>
<comment type="subcellular location">
    <subcellularLocation>
        <location evidence="1">Membrane</location>
        <topology evidence="1">Multi-pass membrane protein</topology>
    </subcellularLocation>
</comment>
<evidence type="ECO:0000256" key="4">
    <source>
        <dbReference type="ARBA" id="ARBA00010441"/>
    </source>
</evidence>
<evidence type="ECO:0000256" key="11">
    <source>
        <dbReference type="ARBA" id="ARBA00023136"/>
    </source>
</evidence>
<evidence type="ECO:0000256" key="9">
    <source>
        <dbReference type="ARBA" id="ARBA00022989"/>
    </source>
</evidence>
<dbReference type="GO" id="GO:0008444">
    <property type="term" value="F:CDP-diacylglycerol-glycerol-3-phosphate 3-phosphatidyltransferase activity"/>
    <property type="evidence" value="ECO:0007669"/>
    <property type="project" value="UniProtKB-EC"/>
</dbReference>
<evidence type="ECO:0000256" key="2">
    <source>
        <dbReference type="ARBA" id="ARBA00005042"/>
    </source>
</evidence>
<evidence type="ECO:0000256" key="13">
    <source>
        <dbReference type="ARBA" id="ARBA00023264"/>
    </source>
</evidence>
<dbReference type="InterPro" id="IPR004570">
    <property type="entry name" value="Phosphatidylglycerol_P_synth"/>
</dbReference>
<dbReference type="EMBL" id="SPKJ01000039">
    <property type="protein sequence ID" value="MYZ48493.1"/>
    <property type="molecule type" value="Genomic_DNA"/>
</dbReference>
<evidence type="ECO:0000256" key="8">
    <source>
        <dbReference type="ARBA" id="ARBA00022692"/>
    </source>
</evidence>
<dbReference type="GO" id="GO:0046474">
    <property type="term" value="P:glycerophospholipid biosynthetic process"/>
    <property type="evidence" value="ECO:0007669"/>
    <property type="project" value="TreeGrafter"/>
</dbReference>
<dbReference type="InterPro" id="IPR000462">
    <property type="entry name" value="CDP-OH_P_trans"/>
</dbReference>
<evidence type="ECO:0000256" key="15">
    <source>
        <dbReference type="SAM" id="Phobius"/>
    </source>
</evidence>
<comment type="caution">
    <text evidence="16">The sequence shown here is derived from an EMBL/GenBank/DDBJ whole genome shotgun (WGS) entry which is preliminary data.</text>
</comment>
<keyword evidence="12" id="KW-0594">Phospholipid biosynthesis</keyword>
<keyword evidence="9 15" id="KW-1133">Transmembrane helix</keyword>
<dbReference type="OrthoDB" id="9796672at2"/>
<keyword evidence="17" id="KW-1185">Reference proteome</keyword>
<keyword evidence="11 15" id="KW-0472">Membrane</keyword>
<dbReference type="EC" id="2.7.8.5" evidence="5"/>
<accession>A0A964T4V3</accession>
<organism evidence="16 17">
    <name type="scientific">Propylenella binzhouense</name>
    <dbReference type="NCBI Taxonomy" id="2555902"/>
    <lineage>
        <taxon>Bacteria</taxon>
        <taxon>Pseudomonadati</taxon>
        <taxon>Pseudomonadota</taxon>
        <taxon>Alphaproteobacteria</taxon>
        <taxon>Hyphomicrobiales</taxon>
        <taxon>Propylenellaceae</taxon>
        <taxon>Propylenella</taxon>
    </lineage>
</organism>
<feature type="transmembrane region" description="Helical" evidence="15">
    <location>
        <begin position="12"/>
        <end position="36"/>
    </location>
</feature>
<name>A0A964T4V3_9HYPH</name>
<comment type="catalytic activity">
    <reaction evidence="14">
        <text>a CDP-1,2-diacyl-sn-glycerol + sn-glycerol 3-phosphate = a 1,2-diacyl-sn-glycero-3-phospho-(1'-sn-glycero-3'-phosphate) + CMP + H(+)</text>
        <dbReference type="Rhea" id="RHEA:12593"/>
        <dbReference type="ChEBI" id="CHEBI:15378"/>
        <dbReference type="ChEBI" id="CHEBI:57597"/>
        <dbReference type="ChEBI" id="CHEBI:58332"/>
        <dbReference type="ChEBI" id="CHEBI:60110"/>
        <dbReference type="ChEBI" id="CHEBI:60377"/>
        <dbReference type="EC" id="2.7.8.5"/>
    </reaction>
</comment>
<evidence type="ECO:0000256" key="3">
    <source>
        <dbReference type="ARBA" id="ARBA00005189"/>
    </source>
</evidence>
<evidence type="ECO:0000313" key="17">
    <source>
        <dbReference type="Proteomes" id="UP000773614"/>
    </source>
</evidence>
<dbReference type="Gene3D" id="1.20.120.1760">
    <property type="match status" value="1"/>
</dbReference>
<evidence type="ECO:0000313" key="16">
    <source>
        <dbReference type="EMBL" id="MYZ48493.1"/>
    </source>
</evidence>
<protein>
    <recommendedName>
        <fullName evidence="6">CDP-diacylglycerol--glycerol-3-phosphate 3-phosphatidyltransferase</fullName>
        <ecNumber evidence="5">2.7.8.5</ecNumber>
    </recommendedName>
</protein>
<dbReference type="GO" id="GO:0016020">
    <property type="term" value="C:membrane"/>
    <property type="evidence" value="ECO:0007669"/>
    <property type="project" value="UniProtKB-SubCell"/>
</dbReference>
<reference evidence="16" key="1">
    <citation type="submission" date="2019-03" db="EMBL/GenBank/DDBJ databases">
        <title>Afifella sp. nov., isolated from activated sludge.</title>
        <authorList>
            <person name="Li Q."/>
            <person name="Liu Y."/>
        </authorList>
    </citation>
    <scope>NUCLEOTIDE SEQUENCE</scope>
    <source>
        <strain evidence="16">L72</strain>
    </source>
</reference>
<keyword evidence="7" id="KW-0444">Lipid biosynthesis</keyword>
<evidence type="ECO:0000256" key="10">
    <source>
        <dbReference type="ARBA" id="ARBA00023098"/>
    </source>
</evidence>
<comment type="pathway">
    <text evidence="3">Lipid metabolism.</text>
</comment>
<evidence type="ECO:0000256" key="12">
    <source>
        <dbReference type="ARBA" id="ARBA00023209"/>
    </source>
</evidence>
<evidence type="ECO:0000256" key="7">
    <source>
        <dbReference type="ARBA" id="ARBA00022516"/>
    </source>
</evidence>
<evidence type="ECO:0000256" key="1">
    <source>
        <dbReference type="ARBA" id="ARBA00004141"/>
    </source>
</evidence>
<proteinExistence type="inferred from homology"/>
<gene>
    <name evidence="16" type="ORF">E4O86_12315</name>
</gene>
<dbReference type="PIRSF" id="PIRSF000847">
    <property type="entry name" value="Phos_ph_gly_syn"/>
    <property type="match status" value="1"/>
</dbReference>
<dbReference type="Pfam" id="PF01066">
    <property type="entry name" value="CDP-OH_P_transf"/>
    <property type="match status" value="1"/>
</dbReference>
<keyword evidence="10" id="KW-0443">Lipid metabolism</keyword>
<evidence type="ECO:0000256" key="14">
    <source>
        <dbReference type="ARBA" id="ARBA00048586"/>
    </source>
</evidence>
<dbReference type="PANTHER" id="PTHR14269">
    <property type="entry name" value="CDP-DIACYLGLYCEROL--GLYCEROL-3-PHOSPHATE 3-PHOSPHATIDYLTRANSFERASE-RELATED"/>
    <property type="match status" value="1"/>
</dbReference>
<keyword evidence="8 15" id="KW-0812">Transmembrane</keyword>
<comment type="similarity">
    <text evidence="4">Belongs to the CDP-alcohol phosphatidyltransferase class-I family.</text>
</comment>
<keyword evidence="13" id="KW-1208">Phospholipid metabolism</keyword>
<sequence length="180" mass="19044">MTIPNFITLARLLAVPVVVWFVISGWFAAALILFVLAGVSDAADGFIAKRFGAASDLGAYLDPFADKTLLVSLFVSLGVDGYLPVWLTLLVVSRDFLIIGAVALSYMLANPVAIHPLWISKLNTAAQIILIALVLAREAGTDALQPVLLPMILITAALTVLSGAAYLLGWLRHMAGGGRS</sequence>
<dbReference type="AlphaFoldDB" id="A0A964T4V3"/>
<dbReference type="RefSeq" id="WP_161140841.1">
    <property type="nucleotide sequence ID" value="NZ_SPKJ01000039.1"/>
</dbReference>
<feature type="transmembrane region" description="Helical" evidence="15">
    <location>
        <begin position="148"/>
        <end position="171"/>
    </location>
</feature>